<keyword evidence="8" id="KW-0811">Translocation</keyword>
<dbReference type="PANTHER" id="PTHR10485:SF0">
    <property type="entry name" value="AT05822P-RELATED"/>
    <property type="match status" value="1"/>
</dbReference>
<keyword evidence="10" id="KW-0472">Membrane</keyword>
<evidence type="ECO:0000256" key="9">
    <source>
        <dbReference type="ARBA" id="ARBA00023128"/>
    </source>
</evidence>
<dbReference type="PANTHER" id="PTHR10485">
    <property type="entry name" value="MITOCHONDRIAL IMPORT INNER MEMBRANE TRANSLOCASE SUBUNIT TIM-17"/>
    <property type="match status" value="1"/>
</dbReference>
<keyword evidence="7" id="KW-1133">Transmembrane helix</keyword>
<keyword evidence="5" id="KW-0999">Mitochondrion inner membrane</keyword>
<evidence type="ECO:0000256" key="7">
    <source>
        <dbReference type="ARBA" id="ARBA00022989"/>
    </source>
</evidence>
<dbReference type="Pfam" id="PF02466">
    <property type="entry name" value="Tim17"/>
    <property type="match status" value="1"/>
</dbReference>
<keyword evidence="3" id="KW-0813">Transport</keyword>
<keyword evidence="9" id="KW-0496">Mitochondrion</keyword>
<evidence type="ECO:0000256" key="2">
    <source>
        <dbReference type="ARBA" id="ARBA00008444"/>
    </source>
</evidence>
<gene>
    <name evidence="11" type="ORF">POM88_018083</name>
</gene>
<accession>A0AAD8ITR3</accession>
<evidence type="ECO:0000256" key="6">
    <source>
        <dbReference type="ARBA" id="ARBA00022927"/>
    </source>
</evidence>
<evidence type="ECO:0000313" key="12">
    <source>
        <dbReference type="Proteomes" id="UP001237642"/>
    </source>
</evidence>
<reference evidence="11" key="1">
    <citation type="submission" date="2023-02" db="EMBL/GenBank/DDBJ databases">
        <title>Genome of toxic invasive species Heracleum sosnowskyi carries increased number of genes despite the absence of recent whole-genome duplications.</title>
        <authorList>
            <person name="Schelkunov M."/>
            <person name="Shtratnikova V."/>
            <person name="Makarenko M."/>
            <person name="Klepikova A."/>
            <person name="Omelchenko D."/>
            <person name="Novikova G."/>
            <person name="Obukhova E."/>
            <person name="Bogdanov V."/>
            <person name="Penin A."/>
            <person name="Logacheva M."/>
        </authorList>
    </citation>
    <scope>NUCLEOTIDE SEQUENCE</scope>
    <source>
        <strain evidence="11">Hsosn_3</strain>
        <tissue evidence="11">Leaf</tissue>
    </source>
</reference>
<comment type="subcellular location">
    <subcellularLocation>
        <location evidence="1">Mitochondrion inner membrane</location>
        <topology evidence="1">Multi-pass membrane protein</topology>
    </subcellularLocation>
</comment>
<evidence type="ECO:0000313" key="11">
    <source>
        <dbReference type="EMBL" id="KAK1389905.1"/>
    </source>
</evidence>
<organism evidence="11 12">
    <name type="scientific">Heracleum sosnowskyi</name>
    <dbReference type="NCBI Taxonomy" id="360622"/>
    <lineage>
        <taxon>Eukaryota</taxon>
        <taxon>Viridiplantae</taxon>
        <taxon>Streptophyta</taxon>
        <taxon>Embryophyta</taxon>
        <taxon>Tracheophyta</taxon>
        <taxon>Spermatophyta</taxon>
        <taxon>Magnoliopsida</taxon>
        <taxon>eudicotyledons</taxon>
        <taxon>Gunneridae</taxon>
        <taxon>Pentapetalae</taxon>
        <taxon>asterids</taxon>
        <taxon>campanulids</taxon>
        <taxon>Apiales</taxon>
        <taxon>Apiaceae</taxon>
        <taxon>Apioideae</taxon>
        <taxon>apioid superclade</taxon>
        <taxon>Tordylieae</taxon>
        <taxon>Tordyliinae</taxon>
        <taxon>Heracleum</taxon>
    </lineage>
</organism>
<sequence length="127" mass="13831">MRMNAPRVGGSFAVWDGLFSSFDCAMVYLRQKEGHWNLIISGAATGGFLQIRQGFDAASRSTTFGGVLLALIEGDGITLNMPSCALVNQYLHARHPSTIDIPLGCMWCIHTPMSTRQENKKASGKLL</sequence>
<evidence type="ECO:0000256" key="10">
    <source>
        <dbReference type="ARBA" id="ARBA00023136"/>
    </source>
</evidence>
<evidence type="ECO:0000256" key="5">
    <source>
        <dbReference type="ARBA" id="ARBA00022792"/>
    </source>
</evidence>
<evidence type="ECO:0000256" key="1">
    <source>
        <dbReference type="ARBA" id="ARBA00004448"/>
    </source>
</evidence>
<keyword evidence="4" id="KW-0812">Transmembrane</keyword>
<dbReference type="AlphaFoldDB" id="A0AAD8ITR3"/>
<evidence type="ECO:0000256" key="4">
    <source>
        <dbReference type="ARBA" id="ARBA00022692"/>
    </source>
</evidence>
<evidence type="ECO:0000256" key="3">
    <source>
        <dbReference type="ARBA" id="ARBA00022448"/>
    </source>
</evidence>
<name>A0AAD8ITR3_9APIA</name>
<comment type="caution">
    <text evidence="11">The sequence shown here is derived from an EMBL/GenBank/DDBJ whole genome shotgun (WGS) entry which is preliminary data.</text>
</comment>
<dbReference type="EMBL" id="JAUIZM010000004">
    <property type="protein sequence ID" value="KAK1389905.1"/>
    <property type="molecule type" value="Genomic_DNA"/>
</dbReference>
<keyword evidence="6" id="KW-0653">Protein transport</keyword>
<reference evidence="11" key="2">
    <citation type="submission" date="2023-05" db="EMBL/GenBank/DDBJ databases">
        <authorList>
            <person name="Schelkunov M.I."/>
        </authorList>
    </citation>
    <scope>NUCLEOTIDE SEQUENCE</scope>
    <source>
        <strain evidence="11">Hsosn_3</strain>
        <tissue evidence="11">Leaf</tissue>
    </source>
</reference>
<keyword evidence="12" id="KW-1185">Reference proteome</keyword>
<comment type="similarity">
    <text evidence="2">Belongs to the Tim17/Tim22/Tim23 family.</text>
</comment>
<evidence type="ECO:0000256" key="8">
    <source>
        <dbReference type="ARBA" id="ARBA00023010"/>
    </source>
</evidence>
<protein>
    <submittedName>
        <fullName evidence="11">Uncharacterized protein</fullName>
    </submittedName>
</protein>
<dbReference type="GO" id="GO:0008320">
    <property type="term" value="F:protein transmembrane transporter activity"/>
    <property type="evidence" value="ECO:0007669"/>
    <property type="project" value="TreeGrafter"/>
</dbReference>
<proteinExistence type="inferred from homology"/>
<dbReference type="GO" id="GO:0030150">
    <property type="term" value="P:protein import into mitochondrial matrix"/>
    <property type="evidence" value="ECO:0007669"/>
    <property type="project" value="TreeGrafter"/>
</dbReference>
<dbReference type="GO" id="GO:0005744">
    <property type="term" value="C:TIM23 mitochondrial import inner membrane translocase complex"/>
    <property type="evidence" value="ECO:0007669"/>
    <property type="project" value="TreeGrafter"/>
</dbReference>
<dbReference type="Proteomes" id="UP001237642">
    <property type="component" value="Unassembled WGS sequence"/>
</dbReference>